<dbReference type="PANTHER" id="PTHR45953">
    <property type="entry name" value="IDURONATE 2-SULFATASE"/>
    <property type="match status" value="1"/>
</dbReference>
<keyword evidence="4 7" id="KW-0732">Signal</keyword>
<comment type="cofactor">
    <cofactor evidence="1">
        <name>Ca(2+)</name>
        <dbReference type="ChEBI" id="CHEBI:29108"/>
    </cofactor>
</comment>
<dbReference type="Pfam" id="PF00884">
    <property type="entry name" value="Sulfatase"/>
    <property type="match status" value="1"/>
</dbReference>
<evidence type="ECO:0000256" key="1">
    <source>
        <dbReference type="ARBA" id="ARBA00001913"/>
    </source>
</evidence>
<feature type="domain" description="Sulfatase N-terminal" evidence="8">
    <location>
        <begin position="26"/>
        <end position="394"/>
    </location>
</feature>
<dbReference type="PANTHER" id="PTHR45953:SF1">
    <property type="entry name" value="IDURONATE 2-SULFATASE"/>
    <property type="match status" value="1"/>
</dbReference>
<feature type="chain" id="PRO_5042921431" evidence="7">
    <location>
        <begin position="22"/>
        <end position="510"/>
    </location>
</feature>
<keyword evidence="6" id="KW-0106">Calcium</keyword>
<dbReference type="CDD" id="cd16030">
    <property type="entry name" value="iduronate-2-sulfatase"/>
    <property type="match status" value="1"/>
</dbReference>
<evidence type="ECO:0000256" key="7">
    <source>
        <dbReference type="SAM" id="SignalP"/>
    </source>
</evidence>
<evidence type="ECO:0000256" key="5">
    <source>
        <dbReference type="ARBA" id="ARBA00022801"/>
    </source>
</evidence>
<evidence type="ECO:0000256" key="2">
    <source>
        <dbReference type="ARBA" id="ARBA00008779"/>
    </source>
</evidence>
<dbReference type="GO" id="GO:0046872">
    <property type="term" value="F:metal ion binding"/>
    <property type="evidence" value="ECO:0007669"/>
    <property type="project" value="UniProtKB-KW"/>
</dbReference>
<dbReference type="GO" id="GO:0005737">
    <property type="term" value="C:cytoplasm"/>
    <property type="evidence" value="ECO:0007669"/>
    <property type="project" value="TreeGrafter"/>
</dbReference>
<proteinExistence type="inferred from homology"/>
<reference evidence="9 10" key="1">
    <citation type="submission" date="2023-10" db="EMBL/GenBank/DDBJ databases">
        <title>Rubellicoccus peritrichatus gen. nov., sp. nov., isolated from an algae of coral reef tank.</title>
        <authorList>
            <person name="Luo J."/>
        </authorList>
    </citation>
    <scope>NUCLEOTIDE SEQUENCE [LARGE SCALE GENOMIC DNA]</scope>
    <source>
        <strain evidence="9 10">CR14</strain>
    </source>
</reference>
<gene>
    <name evidence="9" type="ORF">RZN69_21065</name>
</gene>
<sequence>MRPYINIKVLFFLCFVTRVVANTSHPNIVMIIADDLKPSIGAFGDEKAITPNMDKLAANGVVFLNNHCQQAVCGPSRNSVFTGQLPNRNGIWEFGQKLRKVRPNIVTLPQYFKQHGYHAASMGKVYDGRNTDGWSTQDKASWSEPHSWPKGKSVLGKYAGVEAKALVQRLKDEGKWEKSVDAGRQLRAHGFRPSTEAAEVKDTAYADAVIAQSAVNKIEQFASEDKPFFLAVGFSSPHLPFNAPTKYWDLYEREDFSVHTDQKRAKGSPEIAYHNMGELRSYSDIPNQGPIPKDKQAELAHGYYAATSFVDAQIGKVVDAIQTMDIADNTIIVLWGDHGYHLGDHGLWNKHTNFEQATRSPLIIVDPGLSSKDVVVKAPTELTDIYPTLCQLAGLPVPNEKLDGKSLVPLMENPQAPHRGVARSQYRRKKGGKPHMGYSIRSDRYRLTEWIQCEYMNGEFDGDSIAIELYDYQEDSNETINLAADPDQADRSTAMRQTLREAFGLSALEQ</sequence>
<evidence type="ECO:0000256" key="6">
    <source>
        <dbReference type="ARBA" id="ARBA00022837"/>
    </source>
</evidence>
<evidence type="ECO:0000313" key="9">
    <source>
        <dbReference type="EMBL" id="WOO41119.1"/>
    </source>
</evidence>
<comment type="similarity">
    <text evidence="2">Belongs to the sulfatase family.</text>
</comment>
<dbReference type="PROSITE" id="PS00523">
    <property type="entry name" value="SULFATASE_1"/>
    <property type="match status" value="1"/>
</dbReference>
<dbReference type="InterPro" id="IPR017850">
    <property type="entry name" value="Alkaline_phosphatase_core_sf"/>
</dbReference>
<organism evidence="9 10">
    <name type="scientific">Rubellicoccus peritrichatus</name>
    <dbReference type="NCBI Taxonomy" id="3080537"/>
    <lineage>
        <taxon>Bacteria</taxon>
        <taxon>Pseudomonadati</taxon>
        <taxon>Verrucomicrobiota</taxon>
        <taxon>Opitutia</taxon>
        <taxon>Puniceicoccales</taxon>
        <taxon>Cerasicoccaceae</taxon>
        <taxon>Rubellicoccus</taxon>
    </lineage>
</organism>
<dbReference type="SUPFAM" id="SSF53649">
    <property type="entry name" value="Alkaline phosphatase-like"/>
    <property type="match status" value="1"/>
</dbReference>
<dbReference type="Gene3D" id="3.40.720.10">
    <property type="entry name" value="Alkaline Phosphatase, subunit A"/>
    <property type="match status" value="1"/>
</dbReference>
<evidence type="ECO:0000313" key="10">
    <source>
        <dbReference type="Proteomes" id="UP001304300"/>
    </source>
</evidence>
<name>A0AAQ3LFK2_9BACT</name>
<dbReference type="AlphaFoldDB" id="A0AAQ3LFK2"/>
<dbReference type="RefSeq" id="WP_317833515.1">
    <property type="nucleotide sequence ID" value="NZ_CP136920.1"/>
</dbReference>
<evidence type="ECO:0000256" key="3">
    <source>
        <dbReference type="ARBA" id="ARBA00022723"/>
    </source>
</evidence>
<dbReference type="GO" id="GO:0004423">
    <property type="term" value="F:iduronate-2-sulfatase activity"/>
    <property type="evidence" value="ECO:0007669"/>
    <property type="project" value="InterPro"/>
</dbReference>
<dbReference type="KEGG" id="puo:RZN69_21065"/>
<keyword evidence="5" id="KW-0378">Hydrolase</keyword>
<feature type="signal peptide" evidence="7">
    <location>
        <begin position="1"/>
        <end position="21"/>
    </location>
</feature>
<dbReference type="EMBL" id="CP136920">
    <property type="protein sequence ID" value="WOO41119.1"/>
    <property type="molecule type" value="Genomic_DNA"/>
</dbReference>
<keyword evidence="10" id="KW-1185">Reference proteome</keyword>
<keyword evidence="3" id="KW-0479">Metal-binding</keyword>
<accession>A0AAQ3LFK2</accession>
<dbReference type="InterPro" id="IPR035874">
    <property type="entry name" value="IDS"/>
</dbReference>
<dbReference type="Proteomes" id="UP001304300">
    <property type="component" value="Chromosome"/>
</dbReference>
<dbReference type="InterPro" id="IPR000917">
    <property type="entry name" value="Sulfatase_N"/>
</dbReference>
<dbReference type="InterPro" id="IPR024607">
    <property type="entry name" value="Sulfatase_CS"/>
</dbReference>
<evidence type="ECO:0000259" key="8">
    <source>
        <dbReference type="Pfam" id="PF00884"/>
    </source>
</evidence>
<evidence type="ECO:0000256" key="4">
    <source>
        <dbReference type="ARBA" id="ARBA00022729"/>
    </source>
</evidence>
<protein>
    <submittedName>
        <fullName evidence="9">Sulfatase</fullName>
    </submittedName>
</protein>